<evidence type="ECO:0000313" key="2">
    <source>
        <dbReference type="Proteomes" id="UP001295444"/>
    </source>
</evidence>
<keyword evidence="2" id="KW-1185">Reference proteome</keyword>
<dbReference type="Proteomes" id="UP001295444">
    <property type="component" value="Chromosome 06"/>
</dbReference>
<feature type="non-terminal residue" evidence="1">
    <location>
        <position position="1"/>
    </location>
</feature>
<protein>
    <submittedName>
        <fullName evidence="1">Uncharacterized protein</fullName>
    </submittedName>
</protein>
<feature type="non-terminal residue" evidence="1">
    <location>
        <position position="67"/>
    </location>
</feature>
<name>A0AAD1SMS4_PELCU</name>
<proteinExistence type="predicted"/>
<gene>
    <name evidence="1" type="ORF">PECUL_23A049158</name>
</gene>
<accession>A0AAD1SMS4</accession>
<dbReference type="EMBL" id="OW240917">
    <property type="protein sequence ID" value="CAH2301767.1"/>
    <property type="molecule type" value="Genomic_DNA"/>
</dbReference>
<evidence type="ECO:0000313" key="1">
    <source>
        <dbReference type="EMBL" id="CAH2301767.1"/>
    </source>
</evidence>
<organism evidence="1 2">
    <name type="scientific">Pelobates cultripes</name>
    <name type="common">Western spadefoot toad</name>
    <dbReference type="NCBI Taxonomy" id="61616"/>
    <lineage>
        <taxon>Eukaryota</taxon>
        <taxon>Metazoa</taxon>
        <taxon>Chordata</taxon>
        <taxon>Craniata</taxon>
        <taxon>Vertebrata</taxon>
        <taxon>Euteleostomi</taxon>
        <taxon>Amphibia</taxon>
        <taxon>Batrachia</taxon>
        <taxon>Anura</taxon>
        <taxon>Pelobatoidea</taxon>
        <taxon>Pelobatidae</taxon>
        <taxon>Pelobates</taxon>
    </lineage>
</organism>
<sequence>SAYRQYRQFVGDNYKPTTFLTNSQSIKHPPRYGKTRTIYLTKDTIRSLRALKQLDVVIQTIEYPTSE</sequence>
<reference evidence="1" key="1">
    <citation type="submission" date="2022-03" db="EMBL/GenBank/DDBJ databases">
        <authorList>
            <person name="Alioto T."/>
            <person name="Alioto T."/>
            <person name="Gomez Garrido J."/>
        </authorList>
    </citation>
    <scope>NUCLEOTIDE SEQUENCE</scope>
</reference>
<dbReference type="AlphaFoldDB" id="A0AAD1SMS4"/>